<evidence type="ECO:0000256" key="2">
    <source>
        <dbReference type="SAM" id="Phobius"/>
    </source>
</evidence>
<evidence type="ECO:0000313" key="4">
    <source>
        <dbReference type="Proteomes" id="UP000294604"/>
    </source>
</evidence>
<name>A0A4R8SU16_9MYCO</name>
<accession>A0A4R8SU16</accession>
<dbReference type="OrthoDB" id="4720749at2"/>
<feature type="transmembrane region" description="Helical" evidence="2">
    <location>
        <begin position="12"/>
        <end position="31"/>
    </location>
</feature>
<protein>
    <submittedName>
        <fullName evidence="3">Uncharacterized protein</fullName>
    </submittedName>
</protein>
<proteinExistence type="predicted"/>
<evidence type="ECO:0000256" key="1">
    <source>
        <dbReference type="SAM" id="MobiDB-lite"/>
    </source>
</evidence>
<keyword evidence="2" id="KW-0472">Membrane</keyword>
<dbReference type="AlphaFoldDB" id="A0A4R8SU16"/>
<gene>
    <name evidence="3" type="ORF">CCUG60884_02841</name>
</gene>
<reference evidence="3 4" key="1">
    <citation type="journal article" date="2019" name="Sci. Rep.">
        <title>Extended insight into the Mycobacterium chelonae-abscessus complex through whole genome sequencing of Mycobacterium salmoniphilum outbreak and Mycobacterium salmoniphilum-like strains.</title>
        <authorList>
            <person name="Behra P.R.K."/>
            <person name="Das S."/>
            <person name="Pettersson B.M.F."/>
            <person name="Shirreff L."/>
            <person name="DuCote T."/>
            <person name="Jacobsson K.G."/>
            <person name="Ennis D.G."/>
            <person name="Kirsebom L.A."/>
        </authorList>
    </citation>
    <scope>NUCLEOTIDE SEQUENCE [LARGE SCALE GENOMIC DNA]</scope>
    <source>
        <strain evidence="3 4">CCUG 60884</strain>
    </source>
</reference>
<dbReference type="EMBL" id="PECL01000008">
    <property type="protein sequence ID" value="TEA03978.1"/>
    <property type="molecule type" value="Genomic_DNA"/>
</dbReference>
<keyword evidence="2" id="KW-0812">Transmembrane</keyword>
<sequence length="209" mass="22691">MELRLEIAPLWLRWPIYSSLIFVVLLALTWNGKTSELGLTACAAISAGVASVWTLVGRDDIFAAREAMKGLTPQQRSQAIRATRAGAVPTDSAVLLAARRLSQPNLGKKGDLFGLPFVGVIAAMNFGDLNRVNMLAWMCLAAIATYQAINPTRLEARAQLLDQATKPPRRRNSTPPDDGDTADRTGNTLDSDITRGLDAPAFHRYARCS</sequence>
<evidence type="ECO:0000313" key="3">
    <source>
        <dbReference type="EMBL" id="TEA03978.1"/>
    </source>
</evidence>
<comment type="caution">
    <text evidence="3">The sequence shown here is derived from an EMBL/GenBank/DDBJ whole genome shotgun (WGS) entry which is preliminary data.</text>
</comment>
<organism evidence="3 4">
    <name type="scientific">Mycobacteroides salmoniphilum</name>
    <dbReference type="NCBI Taxonomy" id="404941"/>
    <lineage>
        <taxon>Bacteria</taxon>
        <taxon>Bacillati</taxon>
        <taxon>Actinomycetota</taxon>
        <taxon>Actinomycetes</taxon>
        <taxon>Mycobacteriales</taxon>
        <taxon>Mycobacteriaceae</taxon>
        <taxon>Mycobacteroides</taxon>
    </lineage>
</organism>
<feature type="transmembrane region" description="Helical" evidence="2">
    <location>
        <begin position="37"/>
        <end position="56"/>
    </location>
</feature>
<keyword evidence="2" id="KW-1133">Transmembrane helix</keyword>
<dbReference type="Proteomes" id="UP000294604">
    <property type="component" value="Unassembled WGS sequence"/>
</dbReference>
<feature type="region of interest" description="Disordered" evidence="1">
    <location>
        <begin position="161"/>
        <end position="194"/>
    </location>
</feature>
<dbReference type="RefSeq" id="WP_134085607.1">
    <property type="nucleotide sequence ID" value="NZ_PECJ01000010.1"/>
</dbReference>